<dbReference type="RefSeq" id="WP_082116735.1">
    <property type="nucleotide sequence ID" value="NZ_CP010904.1"/>
</dbReference>
<dbReference type="InterPro" id="IPR011604">
    <property type="entry name" value="PDDEXK-like_dom_sf"/>
</dbReference>
<reference evidence="2 3" key="2">
    <citation type="journal article" date="2016" name="ISME J.">
        <title>Characterization of the first cultured representative of Verrucomicrobia subdivision 5 indicates the proposal of a novel phylum.</title>
        <authorList>
            <person name="Spring S."/>
            <person name="Bunk B."/>
            <person name="Sproer C."/>
            <person name="Schumann P."/>
            <person name="Rohde M."/>
            <person name="Tindall B.J."/>
            <person name="Klenk H.P."/>
        </authorList>
    </citation>
    <scope>NUCLEOTIDE SEQUENCE [LARGE SCALE GENOMIC DNA]</scope>
    <source>
        <strain evidence="2 3">L21-Fru-AB</strain>
    </source>
</reference>
<feature type="domain" description="PD-(D/E)XK endonuclease-like" evidence="1">
    <location>
        <begin position="673"/>
        <end position="927"/>
    </location>
</feature>
<reference evidence="3" key="1">
    <citation type="submission" date="2015-02" db="EMBL/GenBank/DDBJ databases">
        <title>Description and complete genome sequence of the first cultured representative of the subdivision 5 of the Verrucomicrobia phylum.</title>
        <authorList>
            <person name="Spring S."/>
            <person name="Bunk B."/>
            <person name="Sproer C."/>
            <person name="Klenk H.-P."/>
        </authorList>
    </citation>
    <scope>NUCLEOTIDE SEQUENCE [LARGE SCALE GENOMIC DNA]</scope>
    <source>
        <strain evidence="3">L21-Fru-AB</strain>
    </source>
</reference>
<sequence>MSRPHRETEAAGRVCGRHSGCRNPGTCRVSRRLCDHPSPLPSALEFCAERLEAGCGSGPLDLRDRLLIVPTRHAGRRLREELARRAAARGSAVIPGPLTTPGGLCRPPESAQTAPRSVTAAVWADLLRETRGNGVQALFPRGGNDREADPASDLALAERIQRLREELDEEDSSIAHLAEMLAERPGEGPRWRDLLRLEELYRERLAGLGFTDPCDSRRAFRADPALPEGVERICVLCVPDPLPAAISVLERFAQKVPVEIWVHAPEDLAPGFDAWGRPDPDFWTTRTLPFDGTSVHATADTGDQVTELREALLRRKPDTEPPLIGVPDREVGRMLSAELESAGVEAYDPAGRPLRHHALYRLLDHLVSLLRDGSCGSVARFLRHPRTLGWLESRIEGFDDEAFLRQLDDCRDRHLVTDREALRERAGAMEDGSLLRRAVEETESLIGRLEGGDFPDALAGWLEEVYRTRAWSRSRAEDRLLAEAARAVLEALDEVRAAPGARWREAAGAGTLLLHRLRDEAVYEERDPRALDLLGWLELPWEPSARLWLSGMHEGAVPASVIGDPFLPDGLREEAGFRDNAFRYARDVYLLESLLRSREGAHVSFFLSRSDASGEPLKPSRLLFHCTDEALPDRTRQLFSAPPPMHAGAPFSVPWHLQPPDPAGHPLECLYVTDFRAYLESPLCFYFRRVLDMEPLDESRMQMDARAFGSIAHGALEQMGRDRSVCDSTDESELAAFLESAAGRLMRDRYGRRWPAPLAVQWESLRRRLRQAARVQARERRAGWRIAEVERDAELELGGFSVRGRIDRIDRHETTGALRVLDYKTTDRVTPPARVHLARWRGDAPACAHVEVMDRGSPRSYRWLDLQLPLYLLMTDAQEAPVQCGYFVLPKATSETEVLLWEDLDAGLAASARTCAEAIAGRIRRGEYTPLKPPAHGEDWDPLFVRRDPSEVCAAPGGGEASS</sequence>
<dbReference type="EMBL" id="CP010904">
    <property type="protein sequence ID" value="AKJ65583.1"/>
    <property type="molecule type" value="Genomic_DNA"/>
</dbReference>
<dbReference type="Pfam" id="PF12705">
    <property type="entry name" value="PDDEXK_1"/>
    <property type="match status" value="1"/>
</dbReference>
<dbReference type="AlphaFoldDB" id="A0A0G3EGV2"/>
<gene>
    <name evidence="2" type="ORF">L21SP4_02357</name>
</gene>
<accession>A0A0G3EGV2</accession>
<proteinExistence type="predicted"/>
<keyword evidence="3" id="KW-1185">Reference proteome</keyword>
<dbReference type="SUPFAM" id="SSF52540">
    <property type="entry name" value="P-loop containing nucleoside triphosphate hydrolases"/>
    <property type="match status" value="1"/>
</dbReference>
<dbReference type="InterPro" id="IPR038726">
    <property type="entry name" value="PDDEXK_AddAB-type"/>
</dbReference>
<dbReference type="Gene3D" id="3.90.320.10">
    <property type="match status" value="1"/>
</dbReference>
<name>A0A0G3EGV2_9BACT</name>
<protein>
    <submittedName>
        <fullName evidence="2">Double-strand break repair protein AddB</fullName>
    </submittedName>
</protein>
<dbReference type="STRING" id="1307763.L21SP4_02357"/>
<dbReference type="Proteomes" id="UP000035268">
    <property type="component" value="Chromosome"/>
</dbReference>
<dbReference type="KEGG" id="vbl:L21SP4_02357"/>
<dbReference type="InterPro" id="IPR027417">
    <property type="entry name" value="P-loop_NTPase"/>
</dbReference>
<evidence type="ECO:0000313" key="3">
    <source>
        <dbReference type="Proteomes" id="UP000035268"/>
    </source>
</evidence>
<organism evidence="2 3">
    <name type="scientific">Kiritimatiella glycovorans</name>
    <dbReference type="NCBI Taxonomy" id="1307763"/>
    <lineage>
        <taxon>Bacteria</taxon>
        <taxon>Pseudomonadati</taxon>
        <taxon>Kiritimatiellota</taxon>
        <taxon>Kiritimatiellia</taxon>
        <taxon>Kiritimatiellales</taxon>
        <taxon>Kiritimatiellaceae</taxon>
        <taxon>Kiritimatiella</taxon>
    </lineage>
</organism>
<dbReference type="OrthoDB" id="198745at2"/>
<evidence type="ECO:0000259" key="1">
    <source>
        <dbReference type="Pfam" id="PF12705"/>
    </source>
</evidence>
<evidence type="ECO:0000313" key="2">
    <source>
        <dbReference type="EMBL" id="AKJ65583.1"/>
    </source>
</evidence>